<dbReference type="InterPro" id="IPR000160">
    <property type="entry name" value="GGDEF_dom"/>
</dbReference>
<accession>A0ABQ2RUQ9</accession>
<dbReference type="InterPro" id="IPR029787">
    <property type="entry name" value="Nucleotide_cyclase"/>
</dbReference>
<proteinExistence type="predicted"/>
<dbReference type="RefSeq" id="WP_189064876.1">
    <property type="nucleotide sequence ID" value="NZ_BMQM01000012.1"/>
</dbReference>
<dbReference type="SMART" id="SM00267">
    <property type="entry name" value="GGDEF"/>
    <property type="match status" value="1"/>
</dbReference>
<dbReference type="Pfam" id="PF00990">
    <property type="entry name" value="GGDEF"/>
    <property type="match status" value="1"/>
</dbReference>
<dbReference type="PANTHER" id="PTHR45138">
    <property type="entry name" value="REGULATORY COMPONENTS OF SENSORY TRANSDUCTION SYSTEM"/>
    <property type="match status" value="1"/>
</dbReference>
<comment type="caution">
    <text evidence="3">The sequence shown here is derived from an EMBL/GenBank/DDBJ whole genome shotgun (WGS) entry which is preliminary data.</text>
</comment>
<dbReference type="InterPro" id="IPR050469">
    <property type="entry name" value="Diguanylate_Cyclase"/>
</dbReference>
<keyword evidence="1" id="KW-1133">Transmembrane helix</keyword>
<sequence length="350" mass="37114">MAPRPSSPSGTDRNPVKFRVLVMFFGAGVGLAVLALLLPDGPGAWPALGRALLVGNGVCSLSALVLLITARRRPPLSRFDLPLLLLAQAATLGGVLGETFLFGTQYSIMTQLWVTVFAAGFLPRRLVWAQQGLGLASITLMVWMRAEYGATSPHSRGVDVLVTALPVVLTGIAVAYFRGEAEREARALEAAGRTDPLTGLGNRRALFESFGTQQSGAQELTGLVMLDIDLFKGVNDRYGHAEGDRVIRVLADVLREHAAPHDLLTRHGGEEFVWVTGISDAQALLARVDALRVSFAQRIDGLGVTVSAGVAVTTLPPGDPAAALPELLRRADAALYQAKAAGRNQARLAT</sequence>
<feature type="transmembrane region" description="Helical" evidence="1">
    <location>
        <begin position="128"/>
        <end position="146"/>
    </location>
</feature>
<name>A0ABQ2RUQ9_9DEIO</name>
<keyword evidence="1" id="KW-0812">Transmembrane</keyword>
<dbReference type="PANTHER" id="PTHR45138:SF24">
    <property type="entry name" value="DIGUANYLATE CYCLASE DGCC-RELATED"/>
    <property type="match status" value="1"/>
</dbReference>
<gene>
    <name evidence="3" type="ORF">GCM10008959_20320</name>
</gene>
<dbReference type="Gene3D" id="3.30.70.270">
    <property type="match status" value="1"/>
</dbReference>
<dbReference type="EMBL" id="BMQM01000012">
    <property type="protein sequence ID" value="GGR58567.1"/>
    <property type="molecule type" value="Genomic_DNA"/>
</dbReference>
<dbReference type="PROSITE" id="PS50887">
    <property type="entry name" value="GGDEF"/>
    <property type="match status" value="1"/>
</dbReference>
<dbReference type="Proteomes" id="UP000634308">
    <property type="component" value="Unassembled WGS sequence"/>
</dbReference>
<organism evidence="3 4">
    <name type="scientific">Deinococcus seoulensis</name>
    <dbReference type="NCBI Taxonomy" id="1837379"/>
    <lineage>
        <taxon>Bacteria</taxon>
        <taxon>Thermotogati</taxon>
        <taxon>Deinococcota</taxon>
        <taxon>Deinococci</taxon>
        <taxon>Deinococcales</taxon>
        <taxon>Deinococcaceae</taxon>
        <taxon>Deinococcus</taxon>
    </lineage>
</organism>
<evidence type="ECO:0000259" key="2">
    <source>
        <dbReference type="PROSITE" id="PS50887"/>
    </source>
</evidence>
<feature type="domain" description="GGDEF" evidence="2">
    <location>
        <begin position="219"/>
        <end position="350"/>
    </location>
</feature>
<evidence type="ECO:0000313" key="4">
    <source>
        <dbReference type="Proteomes" id="UP000634308"/>
    </source>
</evidence>
<dbReference type="InterPro" id="IPR043128">
    <property type="entry name" value="Rev_trsase/Diguanyl_cyclase"/>
</dbReference>
<feature type="transmembrane region" description="Helical" evidence="1">
    <location>
        <begin position="82"/>
        <end position="108"/>
    </location>
</feature>
<protein>
    <recommendedName>
        <fullName evidence="2">GGDEF domain-containing protein</fullName>
    </recommendedName>
</protein>
<reference evidence="4" key="1">
    <citation type="journal article" date="2019" name="Int. J. Syst. Evol. Microbiol.">
        <title>The Global Catalogue of Microorganisms (GCM) 10K type strain sequencing project: providing services to taxonomists for standard genome sequencing and annotation.</title>
        <authorList>
            <consortium name="The Broad Institute Genomics Platform"/>
            <consortium name="The Broad Institute Genome Sequencing Center for Infectious Disease"/>
            <person name="Wu L."/>
            <person name="Ma J."/>
        </authorList>
    </citation>
    <scope>NUCLEOTIDE SEQUENCE [LARGE SCALE GENOMIC DNA]</scope>
    <source>
        <strain evidence="4">JCM 31404</strain>
    </source>
</reference>
<evidence type="ECO:0000256" key="1">
    <source>
        <dbReference type="SAM" id="Phobius"/>
    </source>
</evidence>
<feature type="transmembrane region" description="Helical" evidence="1">
    <location>
        <begin position="20"/>
        <end position="39"/>
    </location>
</feature>
<dbReference type="CDD" id="cd01949">
    <property type="entry name" value="GGDEF"/>
    <property type="match status" value="1"/>
</dbReference>
<evidence type="ECO:0000313" key="3">
    <source>
        <dbReference type="EMBL" id="GGR58567.1"/>
    </source>
</evidence>
<feature type="transmembrane region" description="Helical" evidence="1">
    <location>
        <begin position="158"/>
        <end position="177"/>
    </location>
</feature>
<keyword evidence="1" id="KW-0472">Membrane</keyword>
<keyword evidence="4" id="KW-1185">Reference proteome</keyword>
<dbReference type="SUPFAM" id="SSF55073">
    <property type="entry name" value="Nucleotide cyclase"/>
    <property type="match status" value="1"/>
</dbReference>
<feature type="transmembrane region" description="Helical" evidence="1">
    <location>
        <begin position="51"/>
        <end position="70"/>
    </location>
</feature>
<dbReference type="NCBIfam" id="TIGR00254">
    <property type="entry name" value="GGDEF"/>
    <property type="match status" value="1"/>
</dbReference>